<reference evidence="1 2" key="1">
    <citation type="submission" date="2024-02" db="EMBL/GenBank/DDBJ databases">
        <title>de novo genome assembly of Solanum bulbocastanum strain 11H21.</title>
        <authorList>
            <person name="Hosaka A.J."/>
        </authorList>
    </citation>
    <scope>NUCLEOTIDE SEQUENCE [LARGE SCALE GENOMIC DNA]</scope>
    <source>
        <tissue evidence="1">Young leaves</tissue>
    </source>
</reference>
<dbReference type="EMBL" id="JBANQN010000007">
    <property type="protein sequence ID" value="KAK6784200.1"/>
    <property type="molecule type" value="Genomic_DNA"/>
</dbReference>
<comment type="caution">
    <text evidence="1">The sequence shown here is derived from an EMBL/GenBank/DDBJ whole genome shotgun (WGS) entry which is preliminary data.</text>
</comment>
<accession>A0AAN8TBP5</accession>
<gene>
    <name evidence="1" type="ORF">RDI58_017654</name>
</gene>
<dbReference type="Proteomes" id="UP001371456">
    <property type="component" value="Unassembled WGS sequence"/>
</dbReference>
<organism evidence="1 2">
    <name type="scientific">Solanum bulbocastanum</name>
    <name type="common">Wild potato</name>
    <dbReference type="NCBI Taxonomy" id="147425"/>
    <lineage>
        <taxon>Eukaryota</taxon>
        <taxon>Viridiplantae</taxon>
        <taxon>Streptophyta</taxon>
        <taxon>Embryophyta</taxon>
        <taxon>Tracheophyta</taxon>
        <taxon>Spermatophyta</taxon>
        <taxon>Magnoliopsida</taxon>
        <taxon>eudicotyledons</taxon>
        <taxon>Gunneridae</taxon>
        <taxon>Pentapetalae</taxon>
        <taxon>asterids</taxon>
        <taxon>lamiids</taxon>
        <taxon>Solanales</taxon>
        <taxon>Solanaceae</taxon>
        <taxon>Solanoideae</taxon>
        <taxon>Solaneae</taxon>
        <taxon>Solanum</taxon>
    </lineage>
</organism>
<proteinExistence type="predicted"/>
<keyword evidence="2" id="KW-1185">Reference proteome</keyword>
<sequence length="79" mass="9254">MTLVATVYYLWRERDFEHFHDKINPLDAIVKQIVQEVHFRKALKTHTYMVGEFQLLLNTKVAKHSQGYSDCMTHSIGSS</sequence>
<name>A0AAN8TBP5_SOLBU</name>
<dbReference type="AlphaFoldDB" id="A0AAN8TBP5"/>
<evidence type="ECO:0000313" key="2">
    <source>
        <dbReference type="Proteomes" id="UP001371456"/>
    </source>
</evidence>
<protein>
    <submittedName>
        <fullName evidence="1">Uncharacterized protein</fullName>
    </submittedName>
</protein>
<evidence type="ECO:0000313" key="1">
    <source>
        <dbReference type="EMBL" id="KAK6784200.1"/>
    </source>
</evidence>